<dbReference type="Pfam" id="PF11951">
    <property type="entry name" value="Fungal_trans_2"/>
    <property type="match status" value="1"/>
</dbReference>
<feature type="region of interest" description="Disordered" evidence="7">
    <location>
        <begin position="760"/>
        <end position="781"/>
    </location>
</feature>
<dbReference type="PANTHER" id="PTHR36206">
    <property type="entry name" value="ASPERCRYPTIN BIOSYNTHESIS CLUSTER-SPECIFIC TRANSCRIPTION REGULATOR ATNN-RELATED"/>
    <property type="match status" value="1"/>
</dbReference>
<evidence type="ECO:0008006" key="13">
    <source>
        <dbReference type="Google" id="ProtNLM"/>
    </source>
</evidence>
<dbReference type="Pfam" id="PF14330">
    <property type="entry name" value="DUF4387"/>
    <property type="match status" value="1"/>
</dbReference>
<keyword evidence="3" id="KW-0805">Transcription regulation</keyword>
<dbReference type="PANTHER" id="PTHR36206:SF12">
    <property type="entry name" value="ASPERCRYPTIN BIOSYNTHESIS CLUSTER-SPECIFIC TRANSCRIPTION REGULATOR ATNN-RELATED"/>
    <property type="match status" value="1"/>
</dbReference>
<dbReference type="InterPro" id="IPR021858">
    <property type="entry name" value="Fun_TF"/>
</dbReference>
<dbReference type="Pfam" id="PF07287">
    <property type="entry name" value="AtuA"/>
    <property type="match status" value="1"/>
</dbReference>
<feature type="domain" description="Acyclic terpene utilisation N-terminal" evidence="9">
    <location>
        <begin position="63"/>
        <end position="212"/>
    </location>
</feature>
<gene>
    <name evidence="11" type="ORF">SLS56_008680</name>
</gene>
<dbReference type="EMBL" id="JAJVDC020000132">
    <property type="protein sequence ID" value="KAL1622633.1"/>
    <property type="molecule type" value="Genomic_DNA"/>
</dbReference>
<keyword evidence="2" id="KW-0862">Zinc</keyword>
<evidence type="ECO:0000313" key="12">
    <source>
        <dbReference type="Proteomes" id="UP001521116"/>
    </source>
</evidence>
<keyword evidence="6" id="KW-0539">Nucleus</keyword>
<keyword evidence="5" id="KW-0804">Transcription</keyword>
<feature type="domain" description="DUF4387" evidence="10">
    <location>
        <begin position="498"/>
        <end position="582"/>
    </location>
</feature>
<evidence type="ECO:0000256" key="2">
    <source>
        <dbReference type="ARBA" id="ARBA00022833"/>
    </source>
</evidence>
<evidence type="ECO:0000259" key="9">
    <source>
        <dbReference type="Pfam" id="PF07287"/>
    </source>
</evidence>
<evidence type="ECO:0000256" key="1">
    <source>
        <dbReference type="ARBA" id="ARBA00022723"/>
    </source>
</evidence>
<evidence type="ECO:0000259" key="8">
    <source>
        <dbReference type="Pfam" id="PF00172"/>
    </source>
</evidence>
<dbReference type="Pfam" id="PF00172">
    <property type="entry name" value="Zn_clus"/>
    <property type="match status" value="1"/>
</dbReference>
<evidence type="ECO:0000256" key="5">
    <source>
        <dbReference type="ARBA" id="ARBA00023163"/>
    </source>
</evidence>
<evidence type="ECO:0000256" key="7">
    <source>
        <dbReference type="SAM" id="MobiDB-lite"/>
    </source>
</evidence>
<evidence type="ECO:0000259" key="10">
    <source>
        <dbReference type="Pfam" id="PF14330"/>
    </source>
</evidence>
<dbReference type="InterPro" id="IPR001138">
    <property type="entry name" value="Zn2Cys6_DnaBD"/>
</dbReference>
<reference evidence="11 12" key="1">
    <citation type="submission" date="2024-02" db="EMBL/GenBank/DDBJ databases">
        <title>De novo assembly and annotation of 12 fungi associated with fruit tree decline syndrome in Ontario, Canada.</title>
        <authorList>
            <person name="Sulman M."/>
            <person name="Ellouze W."/>
            <person name="Ilyukhin E."/>
        </authorList>
    </citation>
    <scope>NUCLEOTIDE SEQUENCE [LARGE SCALE GENOMIC DNA]</scope>
    <source>
        <strain evidence="11 12">M1-105</strain>
    </source>
</reference>
<evidence type="ECO:0000313" key="11">
    <source>
        <dbReference type="EMBL" id="KAL1622633.1"/>
    </source>
</evidence>
<accession>A0ABR3SJH8</accession>
<evidence type="ECO:0000256" key="3">
    <source>
        <dbReference type="ARBA" id="ARBA00023015"/>
    </source>
</evidence>
<evidence type="ECO:0000256" key="6">
    <source>
        <dbReference type="ARBA" id="ARBA00023242"/>
    </source>
</evidence>
<dbReference type="Proteomes" id="UP001521116">
    <property type="component" value="Unassembled WGS sequence"/>
</dbReference>
<comment type="caution">
    <text evidence="11">The sequence shown here is derived from an EMBL/GenBank/DDBJ whole genome shotgun (WGS) entry which is preliminary data.</text>
</comment>
<proteinExistence type="predicted"/>
<dbReference type="InterPro" id="IPR010839">
    <property type="entry name" value="AtuA_N"/>
</dbReference>
<sequence length="1103" mass="122646">MDPPLFSILTPNAMLGYGYRQDHFWYGVETYKPRAIIVDSGSTDGGPYKLGMNKMTCGREAYIRDLTPMLEACFYRKITVMVGSAGGDGSNSHVEEMLGIVREIADRKSFSFKVATIKEEMSRDFIKRRIRGGKCSPCGPLDPLVEEEVDAAVEIVAQMGAEPFMKALETKPYVIIGGRSYDPAPFAGFCMFHGVDPPAAWHMGKIMECGGICSVPKGRSMIATMRKSSFDLTPLSPLERCTPLSVAAHTLYEKTRPDRLLGPGGVLVLDGATYEQLDDNKTVRVTGAEFVPSPVYQIKLEGVRQLGYRTIFIGGVRDPILISQIDDYLEKVRQYSQGLFPDLDQSDHCRLIYHVYGRNAVMGPLEPENVAHHELGIMGEVVAETQERSRTIANNVRTSLLHMPYKGQLATTGNFASPLSPHEQAAGGVFKFSVYHLIDLNKGEEFSIFPVTSCHVGSTGGAAVEPVHLTEEELEVIRTTKPVPIETRQVSPEPVPMMSIAKVVRSKNSGPFELTLDIMFDDRPSFERVKSADLLTNDTIKKLYQVEDEDILVNMYYDPALAWKCTIKRPWAQGSVGERDTLEDEPPLIRRRKRFVKCDGKKPACDRCATSNRICLGYARDVVWGSRQLFGATGTADERRALEFFQTHTADQLSGHFDSAFWKSLVLQLSRSNKAVWHALIAAGAAHRELETSSAQSKLRLVHCNKAIEEIKSAKAISLPILVACILFICTEFLQGDITSAVNHTLHGIGLLDTYAGKDPATSAKSTPARHKSPNTNPRDWNPNSEIGILRYFFLRQSFVIGLVGHISPILHSVPDEPFSSPTTLPQARFQLNRIMAAGVVLLDRSTQKSSSQKLNTTEAMDQIRILIWLDKWKHALDEIVDQLPAPERASASVLQLNITYLVSIVTLTTSLSRHETAYDAYAPELAEIVRLATLFIATRPVSFSFEMEVLGPLWFTAAKCRHPRVRRRALVAIWRSRRREGPHDWRRMARMSADVIALEERNLVNAPCSEREGSRCAESAEERTARVELEAAGLWPPDVDESALPPEQDRIQAFYDLGVGMAEGKDANLQDGLDVIQDLDGNCVRVAKPMGIQFGAVSWFCL</sequence>
<evidence type="ECO:0000256" key="4">
    <source>
        <dbReference type="ARBA" id="ARBA00023125"/>
    </source>
</evidence>
<dbReference type="InterPro" id="IPR025496">
    <property type="entry name" value="DUF4387"/>
</dbReference>
<name>A0ABR3SJH8_9PEZI</name>
<dbReference type="CDD" id="cd00067">
    <property type="entry name" value="GAL4"/>
    <property type="match status" value="1"/>
</dbReference>
<feature type="domain" description="Zn(2)-C6 fungal-type" evidence="8">
    <location>
        <begin position="592"/>
        <end position="619"/>
    </location>
</feature>
<keyword evidence="4" id="KW-0238">DNA-binding</keyword>
<keyword evidence="12" id="KW-1185">Reference proteome</keyword>
<organism evidence="11 12">
    <name type="scientific">Neofusicoccum ribis</name>
    <dbReference type="NCBI Taxonomy" id="45134"/>
    <lineage>
        <taxon>Eukaryota</taxon>
        <taxon>Fungi</taxon>
        <taxon>Dikarya</taxon>
        <taxon>Ascomycota</taxon>
        <taxon>Pezizomycotina</taxon>
        <taxon>Dothideomycetes</taxon>
        <taxon>Dothideomycetes incertae sedis</taxon>
        <taxon>Botryosphaeriales</taxon>
        <taxon>Botryosphaeriaceae</taxon>
        <taxon>Neofusicoccum</taxon>
    </lineage>
</organism>
<protein>
    <recommendedName>
        <fullName evidence="13">Zn(2)-C6 fungal-type domain-containing protein</fullName>
    </recommendedName>
</protein>
<keyword evidence="1" id="KW-0479">Metal-binding</keyword>
<dbReference type="InterPro" id="IPR052360">
    <property type="entry name" value="Transcr_Regulatory_Proteins"/>
</dbReference>